<feature type="domain" description="N-acetyltransferase" evidence="3">
    <location>
        <begin position="6"/>
        <end position="165"/>
    </location>
</feature>
<dbReference type="InterPro" id="IPR000182">
    <property type="entry name" value="GNAT_dom"/>
</dbReference>
<comment type="caution">
    <text evidence="4">The sequence shown here is derived from an EMBL/GenBank/DDBJ whole genome shotgun (WGS) entry which is preliminary data.</text>
</comment>
<dbReference type="InterPro" id="IPR016181">
    <property type="entry name" value="Acyl_CoA_acyltransferase"/>
</dbReference>
<evidence type="ECO:0000313" key="5">
    <source>
        <dbReference type="Proteomes" id="UP000244906"/>
    </source>
</evidence>
<dbReference type="PANTHER" id="PTHR43877:SF2">
    <property type="entry name" value="AMINOALKYLPHOSPHONATE N-ACETYLTRANSFERASE-RELATED"/>
    <property type="match status" value="1"/>
</dbReference>
<gene>
    <name evidence="4" type="ORF">DC094_20370</name>
</gene>
<dbReference type="CDD" id="cd04301">
    <property type="entry name" value="NAT_SF"/>
    <property type="match status" value="1"/>
</dbReference>
<protein>
    <recommendedName>
        <fullName evidence="3">N-acetyltransferase domain-containing protein</fullName>
    </recommendedName>
</protein>
<dbReference type="Pfam" id="PF00583">
    <property type="entry name" value="Acetyltransf_1"/>
    <property type="match status" value="1"/>
</dbReference>
<sequence length="165" mass="18653">MNIKKITIKQAEHSDIEHLTALLLALDQFHFDMRPNKFRSPKEMAQKRIEKDIFSLYQSGKINVFLAACDGKTIGMVSGQLRDHESIISKPKKIGFVNELVVLEPYRGTLAATQLVDAIEQYFTEQGAVEFSLSVASFNQRALNFYSKLGYASESQQLIKTVSSY</sequence>
<dbReference type="Proteomes" id="UP000244906">
    <property type="component" value="Unassembled WGS sequence"/>
</dbReference>
<dbReference type="AlphaFoldDB" id="A0A2V1GQH0"/>
<dbReference type="PANTHER" id="PTHR43877">
    <property type="entry name" value="AMINOALKYLPHOSPHONATE N-ACETYLTRANSFERASE-RELATED-RELATED"/>
    <property type="match status" value="1"/>
</dbReference>
<organism evidence="4 5">
    <name type="scientific">Pelagibaculum spongiae</name>
    <dbReference type="NCBI Taxonomy" id="2080658"/>
    <lineage>
        <taxon>Bacteria</taxon>
        <taxon>Pseudomonadati</taxon>
        <taxon>Pseudomonadota</taxon>
        <taxon>Gammaproteobacteria</taxon>
        <taxon>Oceanospirillales</taxon>
        <taxon>Pelagibaculum</taxon>
    </lineage>
</organism>
<keyword evidence="5" id="KW-1185">Reference proteome</keyword>
<evidence type="ECO:0000313" key="4">
    <source>
        <dbReference type="EMBL" id="PVZ63885.1"/>
    </source>
</evidence>
<keyword evidence="2" id="KW-0012">Acyltransferase</keyword>
<name>A0A2V1GQH0_9GAMM</name>
<dbReference type="EMBL" id="QDDL01000014">
    <property type="protein sequence ID" value="PVZ63885.1"/>
    <property type="molecule type" value="Genomic_DNA"/>
</dbReference>
<dbReference type="SUPFAM" id="SSF55729">
    <property type="entry name" value="Acyl-CoA N-acyltransferases (Nat)"/>
    <property type="match status" value="1"/>
</dbReference>
<dbReference type="RefSeq" id="WP_116688969.1">
    <property type="nucleotide sequence ID" value="NZ_CAWNYD010000014.1"/>
</dbReference>
<proteinExistence type="predicted"/>
<evidence type="ECO:0000259" key="3">
    <source>
        <dbReference type="PROSITE" id="PS51186"/>
    </source>
</evidence>
<accession>A0A2V1GQH0</accession>
<evidence type="ECO:0000256" key="2">
    <source>
        <dbReference type="ARBA" id="ARBA00023315"/>
    </source>
</evidence>
<dbReference type="GO" id="GO:0016747">
    <property type="term" value="F:acyltransferase activity, transferring groups other than amino-acyl groups"/>
    <property type="evidence" value="ECO:0007669"/>
    <property type="project" value="InterPro"/>
</dbReference>
<dbReference type="Gene3D" id="3.40.630.30">
    <property type="match status" value="1"/>
</dbReference>
<dbReference type="InterPro" id="IPR050832">
    <property type="entry name" value="Bact_Acetyltransf"/>
</dbReference>
<dbReference type="PROSITE" id="PS51186">
    <property type="entry name" value="GNAT"/>
    <property type="match status" value="1"/>
</dbReference>
<dbReference type="OrthoDB" id="9805924at2"/>
<keyword evidence="1" id="KW-0808">Transferase</keyword>
<reference evidence="4 5" key="1">
    <citation type="submission" date="2018-04" db="EMBL/GenBank/DDBJ databases">
        <title>Thalassorhabdus spongiae gen. nov., sp. nov., isolated from a marine sponge in South-West Iceland.</title>
        <authorList>
            <person name="Knobloch S."/>
            <person name="Daussin A."/>
            <person name="Johannsson R."/>
            <person name="Marteinsson V.T."/>
        </authorList>
    </citation>
    <scope>NUCLEOTIDE SEQUENCE [LARGE SCALE GENOMIC DNA]</scope>
    <source>
        <strain evidence="4 5">Hp12</strain>
    </source>
</reference>
<evidence type="ECO:0000256" key="1">
    <source>
        <dbReference type="ARBA" id="ARBA00022679"/>
    </source>
</evidence>